<dbReference type="GO" id="GO:0016281">
    <property type="term" value="C:eukaryotic translation initiation factor 4F complex"/>
    <property type="evidence" value="ECO:0007669"/>
    <property type="project" value="TreeGrafter"/>
</dbReference>
<dbReference type="OrthoDB" id="590761at2759"/>
<keyword evidence="1" id="KW-0648">Protein biosynthesis</keyword>
<reference evidence="2 3" key="1">
    <citation type="submission" date="2015-01" db="EMBL/GenBank/DDBJ databases">
        <title>Evolution of Trichinella species and genotypes.</title>
        <authorList>
            <person name="Korhonen P.K."/>
            <person name="Edoardo P."/>
            <person name="Giuseppe L.R."/>
            <person name="Gasser R.B."/>
        </authorList>
    </citation>
    <scope>NUCLEOTIDE SEQUENCE [LARGE SCALE GENOMIC DNA]</scope>
    <source>
        <strain evidence="2">ISS470</strain>
    </source>
</reference>
<dbReference type="SUPFAM" id="SSF55418">
    <property type="entry name" value="eIF4e-like"/>
    <property type="match status" value="1"/>
</dbReference>
<sequence length="184" mass="21486">MKDKQKCKSYKLKEAWTLWIWKSDVAASFNNWEQNLAKLEKVQTAEDFWDLYRKLPKASELPVNEQLFLFKRSIVPIWDDPENLDGSRITMKVEREMDSGQQCDIFWHELIAAALDGRFGWCDMYVNGVSVSSNLTSIKFTIWVRACEGVAIHWMIKLIASRLLGCNIDDMIVIKSMSKKVSRW</sequence>
<comment type="similarity">
    <text evidence="1">Belongs to the eukaryotic initiation factor 4E family.</text>
</comment>
<evidence type="ECO:0000313" key="2">
    <source>
        <dbReference type="EMBL" id="KRY90005.1"/>
    </source>
</evidence>
<keyword evidence="1" id="KW-0694">RNA-binding</keyword>
<name>A0A0V1FVR1_TRIPS</name>
<keyword evidence="1 2" id="KW-0396">Initiation factor</keyword>
<dbReference type="GO" id="GO:0000340">
    <property type="term" value="F:RNA 7-methylguanosine cap binding"/>
    <property type="evidence" value="ECO:0007669"/>
    <property type="project" value="TreeGrafter"/>
</dbReference>
<dbReference type="PANTHER" id="PTHR11960">
    <property type="entry name" value="EUKARYOTIC TRANSLATION INITIATION FACTOR 4E RELATED"/>
    <property type="match status" value="1"/>
</dbReference>
<dbReference type="Gene3D" id="3.30.760.10">
    <property type="entry name" value="RNA Cap, Translation Initiation Factor Eif4e"/>
    <property type="match status" value="1"/>
</dbReference>
<protein>
    <submittedName>
        <fullName evidence="2">Eukaryotic translation initiation factor 4E-2</fullName>
    </submittedName>
</protein>
<dbReference type="Proteomes" id="UP000054995">
    <property type="component" value="Unassembled WGS sequence"/>
</dbReference>
<evidence type="ECO:0000313" key="3">
    <source>
        <dbReference type="Proteomes" id="UP000054995"/>
    </source>
</evidence>
<dbReference type="AlphaFoldDB" id="A0A0V1FVR1"/>
<dbReference type="EMBL" id="JYDT01000025">
    <property type="protein sequence ID" value="KRY90005.1"/>
    <property type="molecule type" value="Genomic_DNA"/>
</dbReference>
<dbReference type="InterPro" id="IPR023398">
    <property type="entry name" value="TIF_eIF4e-like"/>
</dbReference>
<keyword evidence="3" id="KW-1185">Reference proteome</keyword>
<dbReference type="Pfam" id="PF01652">
    <property type="entry name" value="IF4E"/>
    <property type="match status" value="1"/>
</dbReference>
<gene>
    <name evidence="2" type="primary">tif452</name>
    <name evidence="2" type="ORF">T4D_2422</name>
</gene>
<accession>A0A0V1FVR1</accession>
<proteinExistence type="inferred from homology"/>
<evidence type="ECO:0000256" key="1">
    <source>
        <dbReference type="RuleBase" id="RU004374"/>
    </source>
</evidence>
<organism evidence="2 3">
    <name type="scientific">Trichinella pseudospiralis</name>
    <name type="common">Parasitic roundworm</name>
    <dbReference type="NCBI Taxonomy" id="6337"/>
    <lineage>
        <taxon>Eukaryota</taxon>
        <taxon>Metazoa</taxon>
        <taxon>Ecdysozoa</taxon>
        <taxon>Nematoda</taxon>
        <taxon>Enoplea</taxon>
        <taxon>Dorylaimia</taxon>
        <taxon>Trichinellida</taxon>
        <taxon>Trichinellidae</taxon>
        <taxon>Trichinella</taxon>
    </lineage>
</organism>
<comment type="caution">
    <text evidence="2">The sequence shown here is derived from an EMBL/GenBank/DDBJ whole genome shotgun (WGS) entry which is preliminary data.</text>
</comment>
<dbReference type="InterPro" id="IPR001040">
    <property type="entry name" value="TIF_eIF_4E"/>
</dbReference>
<dbReference type="GO" id="GO:0003743">
    <property type="term" value="F:translation initiation factor activity"/>
    <property type="evidence" value="ECO:0007669"/>
    <property type="project" value="UniProtKB-KW"/>
</dbReference>